<dbReference type="EMBL" id="JBJUIK010000015">
    <property type="protein sequence ID" value="KAL3502257.1"/>
    <property type="molecule type" value="Genomic_DNA"/>
</dbReference>
<dbReference type="InterPro" id="IPR014729">
    <property type="entry name" value="Rossmann-like_a/b/a_fold"/>
</dbReference>
<sequence>MCLGRILRNMCRNQGRRSSVYEWIFAPGSAFSLSKLEFTAAYHRLRGANVLLPFAFQCTGMPIKASADKLLREIEMFGNPPIFPVVKEEESVEAEVRTEGESEGNQTAAGGKFKGKKSKAVAKSGVAKFQWEIMQSYGLTDESQTLQTLITG</sequence>
<dbReference type="SUPFAM" id="SSF52374">
    <property type="entry name" value="Nucleotidylyl transferase"/>
    <property type="match status" value="1"/>
</dbReference>
<protein>
    <submittedName>
        <fullName evidence="2">Uncharacterized protein</fullName>
    </submittedName>
</protein>
<keyword evidence="3" id="KW-1185">Reference proteome</keyword>
<comment type="similarity">
    <text evidence="1">Belongs to the class-I aminoacyl-tRNA synthetase family.</text>
</comment>
<evidence type="ECO:0000256" key="1">
    <source>
        <dbReference type="ARBA" id="ARBA00005594"/>
    </source>
</evidence>
<dbReference type="PANTHER" id="PTHR45794">
    <property type="entry name" value="LEUCYL-TRNA SYNTHETASE"/>
    <property type="match status" value="1"/>
</dbReference>
<accession>A0ABD2Y3Z2</accession>
<reference evidence="2 3" key="1">
    <citation type="submission" date="2024-11" db="EMBL/GenBank/DDBJ databases">
        <title>A near-complete genome assembly of Cinchona calisaya.</title>
        <authorList>
            <person name="Lian D.C."/>
            <person name="Zhao X.W."/>
            <person name="Wei L."/>
        </authorList>
    </citation>
    <scope>NUCLEOTIDE SEQUENCE [LARGE SCALE GENOMIC DNA]</scope>
    <source>
        <tissue evidence="2">Nenye</tissue>
    </source>
</reference>
<evidence type="ECO:0000313" key="3">
    <source>
        <dbReference type="Proteomes" id="UP001630127"/>
    </source>
</evidence>
<dbReference type="Proteomes" id="UP001630127">
    <property type="component" value="Unassembled WGS sequence"/>
</dbReference>
<organism evidence="2 3">
    <name type="scientific">Cinchona calisaya</name>
    <dbReference type="NCBI Taxonomy" id="153742"/>
    <lineage>
        <taxon>Eukaryota</taxon>
        <taxon>Viridiplantae</taxon>
        <taxon>Streptophyta</taxon>
        <taxon>Embryophyta</taxon>
        <taxon>Tracheophyta</taxon>
        <taxon>Spermatophyta</taxon>
        <taxon>Magnoliopsida</taxon>
        <taxon>eudicotyledons</taxon>
        <taxon>Gunneridae</taxon>
        <taxon>Pentapetalae</taxon>
        <taxon>asterids</taxon>
        <taxon>lamiids</taxon>
        <taxon>Gentianales</taxon>
        <taxon>Rubiaceae</taxon>
        <taxon>Cinchonoideae</taxon>
        <taxon>Cinchoneae</taxon>
        <taxon>Cinchona</taxon>
    </lineage>
</organism>
<proteinExistence type="inferred from homology"/>
<dbReference type="AlphaFoldDB" id="A0ABD2Y3Z2"/>
<dbReference type="InterPro" id="IPR004493">
    <property type="entry name" value="Leu-tRNA-synth_Ia_arc/euk"/>
</dbReference>
<gene>
    <name evidence="2" type="ORF">ACH5RR_036706</name>
</gene>
<dbReference type="Gene3D" id="3.40.50.620">
    <property type="entry name" value="HUPs"/>
    <property type="match status" value="1"/>
</dbReference>
<comment type="caution">
    <text evidence="2">The sequence shown here is derived from an EMBL/GenBank/DDBJ whole genome shotgun (WGS) entry which is preliminary data.</text>
</comment>
<evidence type="ECO:0000313" key="2">
    <source>
        <dbReference type="EMBL" id="KAL3502257.1"/>
    </source>
</evidence>
<name>A0ABD2Y3Z2_9GENT</name>
<dbReference type="PANTHER" id="PTHR45794:SF1">
    <property type="entry name" value="LEUCINE--TRNA LIGASE, CYTOPLASMIC"/>
    <property type="match status" value="1"/>
</dbReference>